<evidence type="ECO:0000313" key="10">
    <source>
        <dbReference type="EMBL" id="ARM85803.1"/>
    </source>
</evidence>
<keyword evidence="3 8" id="KW-0813">Transport</keyword>
<evidence type="ECO:0000256" key="1">
    <source>
        <dbReference type="ARBA" id="ARBA00004651"/>
    </source>
</evidence>
<evidence type="ECO:0000256" key="8">
    <source>
        <dbReference type="PIRNR" id="PIRNR005353"/>
    </source>
</evidence>
<protein>
    <submittedName>
        <fullName evidence="10">Adenine permease AdeP</fullName>
    </submittedName>
    <submittedName>
        <fullName evidence="11">MFS transporter, AGZA family, xanthine/uracil permease</fullName>
    </submittedName>
</protein>
<evidence type="ECO:0000256" key="4">
    <source>
        <dbReference type="ARBA" id="ARBA00022475"/>
    </source>
</evidence>
<organism evidence="10 12">
    <name type="scientific">Marinobacter salarius</name>
    <dbReference type="NCBI Taxonomy" id="1420917"/>
    <lineage>
        <taxon>Bacteria</taxon>
        <taxon>Pseudomonadati</taxon>
        <taxon>Pseudomonadota</taxon>
        <taxon>Gammaproteobacteria</taxon>
        <taxon>Pseudomonadales</taxon>
        <taxon>Marinobacteraceae</taxon>
        <taxon>Marinobacter</taxon>
    </lineage>
</organism>
<evidence type="ECO:0000256" key="3">
    <source>
        <dbReference type="ARBA" id="ARBA00022448"/>
    </source>
</evidence>
<feature type="transmembrane region" description="Helical" evidence="9">
    <location>
        <begin position="361"/>
        <end position="380"/>
    </location>
</feature>
<feature type="transmembrane region" description="Helical" evidence="9">
    <location>
        <begin position="210"/>
        <end position="228"/>
    </location>
</feature>
<evidence type="ECO:0000256" key="2">
    <source>
        <dbReference type="ARBA" id="ARBA00005697"/>
    </source>
</evidence>
<proteinExistence type="inferred from homology"/>
<feature type="transmembrane region" description="Helical" evidence="9">
    <location>
        <begin position="176"/>
        <end position="198"/>
    </location>
</feature>
<evidence type="ECO:0000256" key="5">
    <source>
        <dbReference type="ARBA" id="ARBA00022692"/>
    </source>
</evidence>
<evidence type="ECO:0000256" key="9">
    <source>
        <dbReference type="SAM" id="Phobius"/>
    </source>
</evidence>
<name>A0A1W6KEI0_9GAMM</name>
<feature type="transmembrane region" description="Helical" evidence="9">
    <location>
        <begin position="60"/>
        <end position="79"/>
    </location>
</feature>
<accession>A0A1W6KEI0</accession>
<reference evidence="10 12" key="2">
    <citation type="submission" date="2017-04" db="EMBL/GenBank/DDBJ databases">
        <title>Genome Sequence of Marinobacter salarius strain SMR5 Isolated from a culture of the Diatom Skeletonema marinoi.</title>
        <authorList>
            <person name="Topel M."/>
            <person name="Pinder M.I.M."/>
            <person name="Johansson O.N."/>
            <person name="Kourtchenko O."/>
            <person name="Godhe A."/>
            <person name="Clarke A.K."/>
        </authorList>
    </citation>
    <scope>NUCLEOTIDE SEQUENCE [LARGE SCALE GENOMIC DNA]</scope>
    <source>
        <strain evidence="10 12">SMR5</strain>
    </source>
</reference>
<accession>A0A1I4LIE1</accession>
<feature type="transmembrane region" description="Helical" evidence="9">
    <location>
        <begin position="271"/>
        <end position="293"/>
    </location>
</feature>
<reference evidence="11 13" key="1">
    <citation type="submission" date="2016-10" db="EMBL/GenBank/DDBJ databases">
        <authorList>
            <person name="Varghese N."/>
            <person name="Submissions S."/>
        </authorList>
    </citation>
    <scope>NUCLEOTIDE SEQUENCE [LARGE SCALE GENOMIC DNA]</scope>
    <source>
        <strain evidence="11 13">DSM 26291</strain>
    </source>
</reference>
<keyword evidence="5 8" id="KW-0812">Transmembrane</keyword>
<dbReference type="AlphaFoldDB" id="A0A1W6KEI0"/>
<evidence type="ECO:0000256" key="7">
    <source>
        <dbReference type="ARBA" id="ARBA00023136"/>
    </source>
</evidence>
<dbReference type="InterPro" id="IPR045018">
    <property type="entry name" value="Azg-like"/>
</dbReference>
<feature type="transmembrane region" description="Helical" evidence="9">
    <location>
        <begin position="386"/>
        <end position="406"/>
    </location>
</feature>
<dbReference type="EMBL" id="CP020931">
    <property type="protein sequence ID" value="ARM85803.1"/>
    <property type="molecule type" value="Genomic_DNA"/>
</dbReference>
<comment type="subcellular location">
    <subcellularLocation>
        <location evidence="1 8">Cell membrane</location>
        <topology evidence="1 8">Multi-pass membrane protein</topology>
    </subcellularLocation>
</comment>
<dbReference type="GO" id="GO:0005886">
    <property type="term" value="C:plasma membrane"/>
    <property type="evidence" value="ECO:0007669"/>
    <property type="project" value="UniProtKB-SubCell"/>
</dbReference>
<keyword evidence="6 8" id="KW-1133">Transmembrane helix</keyword>
<dbReference type="InterPro" id="IPR006043">
    <property type="entry name" value="NCS2"/>
</dbReference>
<evidence type="ECO:0000313" key="13">
    <source>
        <dbReference type="Proteomes" id="UP000199211"/>
    </source>
</evidence>
<evidence type="ECO:0000313" key="11">
    <source>
        <dbReference type="EMBL" id="SFL90357.1"/>
    </source>
</evidence>
<feature type="transmembrane region" description="Helical" evidence="9">
    <location>
        <begin position="91"/>
        <end position="112"/>
    </location>
</feature>
<evidence type="ECO:0000256" key="6">
    <source>
        <dbReference type="ARBA" id="ARBA00022989"/>
    </source>
</evidence>
<feature type="transmembrane region" description="Helical" evidence="9">
    <location>
        <begin position="454"/>
        <end position="471"/>
    </location>
</feature>
<feature type="transmembrane region" description="Helical" evidence="9">
    <location>
        <begin position="138"/>
        <end position="156"/>
    </location>
</feature>
<dbReference type="Pfam" id="PF00860">
    <property type="entry name" value="Xan_ur_permease"/>
    <property type="match status" value="1"/>
</dbReference>
<dbReference type="STRING" id="1420917.AU15_13890"/>
<keyword evidence="13" id="KW-1185">Reference proteome</keyword>
<feature type="transmembrane region" description="Helical" evidence="9">
    <location>
        <begin position="418"/>
        <end position="442"/>
    </location>
</feature>
<feature type="transmembrane region" description="Helical" evidence="9">
    <location>
        <begin position="233"/>
        <end position="251"/>
    </location>
</feature>
<dbReference type="Proteomes" id="UP000199211">
    <property type="component" value="Unassembled WGS sequence"/>
</dbReference>
<gene>
    <name evidence="10" type="primary">adeP</name>
    <name evidence="10" type="ORF">MARSALSMR5_03783</name>
    <name evidence="11" type="ORF">SAMN04487868_11487</name>
</gene>
<keyword evidence="4 8" id="KW-1003">Cell membrane</keyword>
<dbReference type="GO" id="GO:0015207">
    <property type="term" value="F:adenine transmembrane transporter activity"/>
    <property type="evidence" value="ECO:0007669"/>
    <property type="project" value="TreeGrafter"/>
</dbReference>
<dbReference type="InterPro" id="IPR026033">
    <property type="entry name" value="Azg-like_bact_archaea"/>
</dbReference>
<dbReference type="PANTHER" id="PTHR43337">
    <property type="entry name" value="XANTHINE/URACIL PERMEASE C887.17-RELATED"/>
    <property type="match status" value="1"/>
</dbReference>
<dbReference type="PIRSF" id="PIRSF005353">
    <property type="entry name" value="PbuG"/>
    <property type="match status" value="1"/>
</dbReference>
<dbReference type="Proteomes" id="UP000193100">
    <property type="component" value="Chromosome"/>
</dbReference>
<sequence>MANQPSPASRALLWVIENNNDEEYLVENIDQQKRSLGALARTDWLERIFKLRQHGSSVKIELIAGLTTFVTMAYIIFVNPNVMAAAGLDHGAAFVATCLGAALGCLLMGFYANWPVGLAPGMGLNAFFTYTVVGEMGYTWQVALGAVFLSGILFMIMSLSRIREWLLNSIPMSLRFAMGAGVGLFLGLIGLKTAGIVVDSPATLVTMGSFGEPSALLAAICFLLIAVLSHRNVFGAILLSMLIVTGIGWSMGLVEYGGVVSLPPSLAPTWLAMDIAGALNVGMISVVLAFLFVNMFDTAGTLMGVAHRANLVDENGKIENLSKSLKADSTSSVLGSFVGCPPVTSYVESASGVAAGGRTGLTAVTVGVLFLLATFFAPLAGMIPAYATSGALIYVAMLMMSGMAHIDWKDITDTIPAIITVVMMPLTFSIANGIALGFVTYATLKLLTGQRKKVSVSLYVLCVIFIAKFAFL</sequence>
<keyword evidence="7 8" id="KW-0472">Membrane</keyword>
<evidence type="ECO:0000313" key="12">
    <source>
        <dbReference type="Proteomes" id="UP000193100"/>
    </source>
</evidence>
<comment type="similarity">
    <text evidence="2 8">Belongs to the nucleobase:cation symporter-2 (NCS2) (TC 2.A.40) family. Azg-like subfamily.</text>
</comment>
<dbReference type="PANTHER" id="PTHR43337:SF1">
    <property type="entry name" value="XANTHINE_URACIL PERMEASE C887.17-RELATED"/>
    <property type="match status" value="1"/>
</dbReference>
<dbReference type="EMBL" id="FOTV01000014">
    <property type="protein sequence ID" value="SFL90357.1"/>
    <property type="molecule type" value="Genomic_DNA"/>
</dbReference>